<proteinExistence type="predicted"/>
<organism evidence="2 3">
    <name type="scientific">Diploptera punctata</name>
    <name type="common">Pacific beetle cockroach</name>
    <dbReference type="NCBI Taxonomy" id="6984"/>
    <lineage>
        <taxon>Eukaryota</taxon>
        <taxon>Metazoa</taxon>
        <taxon>Ecdysozoa</taxon>
        <taxon>Arthropoda</taxon>
        <taxon>Hexapoda</taxon>
        <taxon>Insecta</taxon>
        <taxon>Pterygota</taxon>
        <taxon>Neoptera</taxon>
        <taxon>Polyneoptera</taxon>
        <taxon>Dictyoptera</taxon>
        <taxon>Blattodea</taxon>
        <taxon>Blaberoidea</taxon>
        <taxon>Blaberidae</taxon>
        <taxon>Diplopterinae</taxon>
        <taxon>Diploptera</taxon>
    </lineage>
</organism>
<feature type="region of interest" description="Disordered" evidence="1">
    <location>
        <begin position="1"/>
        <end position="43"/>
    </location>
</feature>
<dbReference type="AlphaFoldDB" id="A0AAD7ZFG7"/>
<reference evidence="2" key="1">
    <citation type="journal article" date="2023" name="IScience">
        <title>Live-bearing cockroach genome reveals convergent evolutionary mechanisms linked to viviparity in insects and beyond.</title>
        <authorList>
            <person name="Fouks B."/>
            <person name="Harrison M.C."/>
            <person name="Mikhailova A.A."/>
            <person name="Marchal E."/>
            <person name="English S."/>
            <person name="Carruthers M."/>
            <person name="Jennings E.C."/>
            <person name="Chiamaka E.L."/>
            <person name="Frigard R.A."/>
            <person name="Pippel M."/>
            <person name="Attardo G.M."/>
            <person name="Benoit J.B."/>
            <person name="Bornberg-Bauer E."/>
            <person name="Tobe S.S."/>
        </authorList>
    </citation>
    <scope>NUCLEOTIDE SEQUENCE</scope>
    <source>
        <strain evidence="2">Stay&amp;Tobe</strain>
    </source>
</reference>
<gene>
    <name evidence="2" type="ORF">L9F63_004606</name>
</gene>
<keyword evidence="3" id="KW-1185">Reference proteome</keyword>
<accession>A0AAD7ZFG7</accession>
<dbReference type="Proteomes" id="UP001233999">
    <property type="component" value="Unassembled WGS sequence"/>
</dbReference>
<sequence length="156" mass="16572">MEVSVPAPMPLDFSITVKSRQQEPPSSSPPGPASQSPPATGLVLPATSSAGLLKLLKESGARTGTSESPLSSSAFRVVTPKEMEFDLHTKLLPKPGNMLNTINIRFYSGSFTGHWNDIDPMKPAGSPCGSFMIGSFRTCLKVGLCFILLNSSHARP</sequence>
<protein>
    <submittedName>
        <fullName evidence="2">Uncharacterized protein</fullName>
    </submittedName>
</protein>
<reference evidence="2" key="2">
    <citation type="submission" date="2023-05" db="EMBL/GenBank/DDBJ databases">
        <authorList>
            <person name="Fouks B."/>
        </authorList>
    </citation>
    <scope>NUCLEOTIDE SEQUENCE</scope>
    <source>
        <strain evidence="2">Stay&amp;Tobe</strain>
        <tissue evidence="2">Testes</tissue>
    </source>
</reference>
<name>A0AAD7ZFG7_DIPPU</name>
<evidence type="ECO:0000256" key="1">
    <source>
        <dbReference type="SAM" id="MobiDB-lite"/>
    </source>
</evidence>
<dbReference type="EMBL" id="JASPKZ010008379">
    <property type="protein sequence ID" value="KAJ9579680.1"/>
    <property type="molecule type" value="Genomic_DNA"/>
</dbReference>
<evidence type="ECO:0000313" key="3">
    <source>
        <dbReference type="Proteomes" id="UP001233999"/>
    </source>
</evidence>
<comment type="caution">
    <text evidence="2">The sequence shown here is derived from an EMBL/GenBank/DDBJ whole genome shotgun (WGS) entry which is preliminary data.</text>
</comment>
<evidence type="ECO:0000313" key="2">
    <source>
        <dbReference type="EMBL" id="KAJ9579680.1"/>
    </source>
</evidence>
<feature type="non-terminal residue" evidence="2">
    <location>
        <position position="156"/>
    </location>
</feature>